<evidence type="ECO:0000256" key="10">
    <source>
        <dbReference type="HAMAP-Rule" id="MF_01465"/>
    </source>
</evidence>
<dbReference type="FunFam" id="1.10.3370.10:FF:000001">
    <property type="entry name" value="Preprotein translocase subunit SecY"/>
    <property type="match status" value="1"/>
</dbReference>
<dbReference type="PATRIC" id="fig|869212.3.peg.2586"/>
<dbReference type="InterPro" id="IPR023201">
    <property type="entry name" value="SecY_dom_sf"/>
</dbReference>
<evidence type="ECO:0000313" key="14">
    <source>
        <dbReference type="EMBL" id="AFM13209.1"/>
    </source>
</evidence>
<feature type="transmembrane region" description="Helical" evidence="10">
    <location>
        <begin position="383"/>
        <end position="402"/>
    </location>
</feature>
<evidence type="ECO:0000256" key="1">
    <source>
        <dbReference type="ARBA" id="ARBA00004141"/>
    </source>
</evidence>
<feature type="transmembrane region" description="Helical" evidence="10">
    <location>
        <begin position="320"/>
        <end position="337"/>
    </location>
</feature>
<dbReference type="InterPro" id="IPR030659">
    <property type="entry name" value="SecY_CS"/>
</dbReference>
<keyword evidence="8 10" id="KW-0472">Membrane</keyword>
<comment type="function">
    <text evidence="10 11">The central subunit of the protein translocation channel SecYEG. Consists of two halves formed by TMs 1-5 and 6-10. These two domains form a lateral gate at the front which open onto the bilayer between TMs 2 and 7, and are clamped together by SecE at the back. The channel is closed by both a pore ring composed of hydrophobic SecY resides and a short helix (helix 2A) on the extracellular side of the membrane which forms a plug. The plug probably moves laterally to allow the channel to open. The ring and the pore may move independently.</text>
</comment>
<feature type="transmembrane region" description="Helical" evidence="10">
    <location>
        <begin position="280"/>
        <end position="300"/>
    </location>
</feature>
<keyword evidence="15" id="KW-1185">Reference proteome</keyword>
<evidence type="ECO:0000256" key="5">
    <source>
        <dbReference type="ARBA" id="ARBA00022927"/>
    </source>
</evidence>
<dbReference type="HAMAP" id="MF_01465">
    <property type="entry name" value="SecY"/>
    <property type="match status" value="1"/>
</dbReference>
<feature type="transmembrane region" description="Helical" evidence="10">
    <location>
        <begin position="224"/>
        <end position="243"/>
    </location>
</feature>
<evidence type="ECO:0000256" key="9">
    <source>
        <dbReference type="ARBA" id="ARBA00039733"/>
    </source>
</evidence>
<comment type="similarity">
    <text evidence="2 10 13">Belongs to the SecY/SEC61-alpha family.</text>
</comment>
<protein>
    <recommendedName>
        <fullName evidence="9 10">Protein translocase subunit SecY</fullName>
    </recommendedName>
</protein>
<evidence type="ECO:0000313" key="15">
    <source>
        <dbReference type="Proteomes" id="UP000006048"/>
    </source>
</evidence>
<dbReference type="Pfam" id="PF00344">
    <property type="entry name" value="SecY"/>
    <property type="match status" value="1"/>
</dbReference>
<name>I4B7F2_TURPD</name>
<organism evidence="14 15">
    <name type="scientific">Turneriella parva (strain ATCC BAA-1111 / DSM 21527 / NCTC 11395 / H)</name>
    <name type="common">Leptospira parva</name>
    <dbReference type="NCBI Taxonomy" id="869212"/>
    <lineage>
        <taxon>Bacteria</taxon>
        <taxon>Pseudomonadati</taxon>
        <taxon>Spirochaetota</taxon>
        <taxon>Spirochaetia</taxon>
        <taxon>Leptospirales</taxon>
        <taxon>Leptospiraceae</taxon>
        <taxon>Turneriella</taxon>
    </lineage>
</organism>
<dbReference type="AlphaFoldDB" id="I4B7F2"/>
<dbReference type="STRING" id="869212.Turpa_2569"/>
<evidence type="ECO:0000256" key="13">
    <source>
        <dbReference type="RuleBase" id="RU004349"/>
    </source>
</evidence>
<dbReference type="RefSeq" id="WP_014803714.1">
    <property type="nucleotide sequence ID" value="NC_018020.1"/>
</dbReference>
<keyword evidence="4 10" id="KW-0812">Transmembrane</keyword>
<gene>
    <name evidence="10" type="primary">secY</name>
    <name evidence="14" type="ordered locus">Turpa_2569</name>
</gene>
<dbReference type="PROSITE" id="PS00756">
    <property type="entry name" value="SECY_2"/>
    <property type="match status" value="1"/>
</dbReference>
<comment type="caution">
    <text evidence="10">Lacks conserved residue(s) required for the propagation of feature annotation.</text>
</comment>
<keyword evidence="7 10" id="KW-0811">Translocation</keyword>
<dbReference type="Gene3D" id="1.10.3370.10">
    <property type="entry name" value="SecY subunit domain"/>
    <property type="match status" value="1"/>
</dbReference>
<accession>I4B7F2</accession>
<evidence type="ECO:0000256" key="6">
    <source>
        <dbReference type="ARBA" id="ARBA00022989"/>
    </source>
</evidence>
<evidence type="ECO:0000256" key="7">
    <source>
        <dbReference type="ARBA" id="ARBA00023010"/>
    </source>
</evidence>
<dbReference type="GO" id="GO:0065002">
    <property type="term" value="P:intracellular protein transmembrane transport"/>
    <property type="evidence" value="ECO:0007669"/>
    <property type="project" value="UniProtKB-UniRule"/>
</dbReference>
<reference evidence="14 15" key="1">
    <citation type="submission" date="2012-06" db="EMBL/GenBank/DDBJ databases">
        <title>The complete chromosome of genome of Turneriella parva DSM 21527.</title>
        <authorList>
            <consortium name="US DOE Joint Genome Institute (JGI-PGF)"/>
            <person name="Lucas S."/>
            <person name="Han J."/>
            <person name="Lapidus A."/>
            <person name="Bruce D."/>
            <person name="Goodwin L."/>
            <person name="Pitluck S."/>
            <person name="Peters L."/>
            <person name="Kyrpides N."/>
            <person name="Mavromatis K."/>
            <person name="Ivanova N."/>
            <person name="Mikhailova N."/>
            <person name="Chertkov O."/>
            <person name="Detter J.C."/>
            <person name="Tapia R."/>
            <person name="Han C."/>
            <person name="Land M."/>
            <person name="Hauser L."/>
            <person name="Markowitz V."/>
            <person name="Cheng J.-F."/>
            <person name="Hugenholtz P."/>
            <person name="Woyke T."/>
            <person name="Wu D."/>
            <person name="Gronow S."/>
            <person name="Wellnitz S."/>
            <person name="Brambilla E."/>
            <person name="Klenk H.-P."/>
            <person name="Eisen J.A."/>
        </authorList>
    </citation>
    <scope>NUCLEOTIDE SEQUENCE [LARGE SCALE GENOMIC DNA]</scope>
    <source>
        <strain evidence="15">ATCC BAA-1111 / DSM 21527 / NCTC 11395 / H</strain>
    </source>
</reference>
<dbReference type="SUPFAM" id="SSF103491">
    <property type="entry name" value="Preprotein translocase SecY subunit"/>
    <property type="match status" value="1"/>
</dbReference>
<evidence type="ECO:0000256" key="12">
    <source>
        <dbReference type="RuleBase" id="RU003484"/>
    </source>
</evidence>
<keyword evidence="10" id="KW-1003">Cell membrane</keyword>
<dbReference type="KEGG" id="tpx:Turpa_2569"/>
<keyword evidence="10" id="KW-0997">Cell inner membrane</keyword>
<dbReference type="InterPro" id="IPR026593">
    <property type="entry name" value="SecY"/>
</dbReference>
<dbReference type="PROSITE" id="PS00755">
    <property type="entry name" value="SECY_1"/>
    <property type="match status" value="1"/>
</dbReference>
<dbReference type="NCBIfam" id="TIGR00967">
    <property type="entry name" value="3a0501s007"/>
    <property type="match status" value="1"/>
</dbReference>
<comment type="subcellular location">
    <subcellularLocation>
        <location evidence="10">Cell inner membrane</location>
        <topology evidence="10">Multi-pass membrane protein</topology>
    </subcellularLocation>
    <subcellularLocation>
        <location evidence="1 12">Membrane</location>
        <topology evidence="1 12">Multi-pass membrane protein</topology>
    </subcellularLocation>
</comment>
<sequence length="458" mass="50321">MIRAIVTIFTVPDLRKKILFTLGMLLLFRIGAHITVPGLDFRVLQDYFSKAAGGQSGNLTDYIDLFAGGAFKRLSVFALGIMPYISASIIMQIMMVAVPSLQRLAKEGDFGRRKINQYTRYGTVLLCALQAYGITVYITSLHFEALQGNKGMLIPGGPGAGFTAMTILTITAGTILLMWMGELMTERGIGNGTSLIIFAGIIAGAPAALGQFLGDIRNGQGEPILAFILLVLFIAMISMSILLSEGQRKIPLQYGKRIVGRRMVQGASQTLPIKVNAANVMPIIFASSLMIFPSQIASYFGSRYQGFAETIQKYLAPGTMTYFIIYILLILFFAYFYTTIQYNPKEIAEALKKNGGYIPGVRPGAHTEETLERILNRITLSGAIFLAFVAIAPDIFIKIWSLEKYSQLIHLFGGTSLLITVGVALDTLKQIESQLVMRHYDGFMDRGKKSAGRPRVVR</sequence>
<dbReference type="GO" id="GO:0005886">
    <property type="term" value="C:plasma membrane"/>
    <property type="evidence" value="ECO:0007669"/>
    <property type="project" value="UniProtKB-SubCell"/>
</dbReference>
<keyword evidence="6 10" id="KW-1133">Transmembrane helix</keyword>
<dbReference type="OrthoDB" id="9809248at2"/>
<feature type="transmembrane region" description="Helical" evidence="10">
    <location>
        <begin position="408"/>
        <end position="428"/>
    </location>
</feature>
<dbReference type="GO" id="GO:0043952">
    <property type="term" value="P:protein transport by the Sec complex"/>
    <property type="evidence" value="ECO:0007669"/>
    <property type="project" value="UniProtKB-UniRule"/>
</dbReference>
<evidence type="ECO:0000256" key="11">
    <source>
        <dbReference type="RuleBase" id="RU000537"/>
    </source>
</evidence>
<dbReference type="GO" id="GO:0006605">
    <property type="term" value="P:protein targeting"/>
    <property type="evidence" value="ECO:0007669"/>
    <property type="project" value="UniProtKB-UniRule"/>
</dbReference>
<dbReference type="PANTHER" id="PTHR10906">
    <property type="entry name" value="SECY/SEC61-ALPHA FAMILY MEMBER"/>
    <property type="match status" value="1"/>
</dbReference>
<proteinExistence type="inferred from homology"/>
<evidence type="ECO:0000256" key="2">
    <source>
        <dbReference type="ARBA" id="ARBA00005751"/>
    </source>
</evidence>
<keyword evidence="3 10" id="KW-0813">Transport</keyword>
<feature type="transmembrane region" description="Helical" evidence="10">
    <location>
        <begin position="118"/>
        <end position="139"/>
    </location>
</feature>
<keyword evidence="5 10" id="KW-0653">Protein transport</keyword>
<evidence type="ECO:0000256" key="3">
    <source>
        <dbReference type="ARBA" id="ARBA00022448"/>
    </source>
</evidence>
<dbReference type="PRINTS" id="PR00303">
    <property type="entry name" value="SECYTRNLCASE"/>
</dbReference>
<dbReference type="EMBL" id="CP002959">
    <property type="protein sequence ID" value="AFM13209.1"/>
    <property type="molecule type" value="Genomic_DNA"/>
</dbReference>
<dbReference type="PIRSF" id="PIRSF004557">
    <property type="entry name" value="SecY"/>
    <property type="match status" value="1"/>
</dbReference>
<dbReference type="HOGENOM" id="CLU_030313_0_2_12"/>
<feature type="transmembrane region" description="Helical" evidence="10">
    <location>
        <begin position="159"/>
        <end position="180"/>
    </location>
</feature>
<feature type="transmembrane region" description="Helical" evidence="10">
    <location>
        <begin position="74"/>
        <end position="98"/>
    </location>
</feature>
<dbReference type="InterPro" id="IPR002208">
    <property type="entry name" value="SecY/SEC61-alpha"/>
</dbReference>
<feature type="transmembrane region" description="Helical" evidence="10">
    <location>
        <begin position="192"/>
        <end position="212"/>
    </location>
</feature>
<evidence type="ECO:0000256" key="8">
    <source>
        <dbReference type="ARBA" id="ARBA00023136"/>
    </source>
</evidence>
<evidence type="ECO:0000256" key="4">
    <source>
        <dbReference type="ARBA" id="ARBA00022692"/>
    </source>
</evidence>
<comment type="subunit">
    <text evidence="10">Component of the Sec protein translocase complex. Heterotrimer consisting of SecY, SecE and SecG subunits. The heterotrimers can form oligomers, although 1 heterotrimer is thought to be able to translocate proteins. Interacts with the ribosome. Interacts with SecDF, and other proteins may be involved. Interacts with SecA.</text>
</comment>
<dbReference type="Proteomes" id="UP000006048">
    <property type="component" value="Chromosome"/>
</dbReference>